<dbReference type="Gene3D" id="4.10.240.10">
    <property type="entry name" value="Zn(2)-C6 fungal-type DNA-binding domain"/>
    <property type="match status" value="1"/>
</dbReference>
<protein>
    <recommendedName>
        <fullName evidence="2">Zn(2)-C6 fungal-type domain-containing protein</fullName>
    </recommendedName>
</protein>
<dbReference type="GO" id="GO:0000981">
    <property type="term" value="F:DNA-binding transcription factor activity, RNA polymerase II-specific"/>
    <property type="evidence" value="ECO:0007669"/>
    <property type="project" value="InterPro"/>
</dbReference>
<evidence type="ECO:0000256" key="1">
    <source>
        <dbReference type="ARBA" id="ARBA00023242"/>
    </source>
</evidence>
<comment type="caution">
    <text evidence="3">The sequence shown here is derived from an EMBL/GenBank/DDBJ whole genome shotgun (WGS) entry which is preliminary data.</text>
</comment>
<feature type="domain" description="Zn(2)-C6 fungal-type" evidence="2">
    <location>
        <begin position="10"/>
        <end position="38"/>
    </location>
</feature>
<gene>
    <name evidence="3" type="ORF">B0T11DRAFT_83964</name>
</gene>
<reference evidence="3" key="1">
    <citation type="journal article" date="2021" name="Nat. Commun.">
        <title>Genetic determinants of endophytism in the Arabidopsis root mycobiome.</title>
        <authorList>
            <person name="Mesny F."/>
            <person name="Miyauchi S."/>
            <person name="Thiergart T."/>
            <person name="Pickel B."/>
            <person name="Atanasova L."/>
            <person name="Karlsson M."/>
            <person name="Huettel B."/>
            <person name="Barry K.W."/>
            <person name="Haridas S."/>
            <person name="Chen C."/>
            <person name="Bauer D."/>
            <person name="Andreopoulos W."/>
            <person name="Pangilinan J."/>
            <person name="LaButti K."/>
            <person name="Riley R."/>
            <person name="Lipzen A."/>
            <person name="Clum A."/>
            <person name="Drula E."/>
            <person name="Henrissat B."/>
            <person name="Kohler A."/>
            <person name="Grigoriev I.V."/>
            <person name="Martin F.M."/>
            <person name="Hacquard S."/>
        </authorList>
    </citation>
    <scope>NUCLEOTIDE SEQUENCE</scope>
    <source>
        <strain evidence="3">MPI-CAGE-AT-0016</strain>
    </source>
</reference>
<name>A0A8K0TEG0_9PEZI</name>
<dbReference type="OrthoDB" id="3525185at2759"/>
<keyword evidence="4" id="KW-1185">Reference proteome</keyword>
<accession>A0A8K0TEG0</accession>
<dbReference type="PANTHER" id="PTHR38111:SF11">
    <property type="entry name" value="TRANSCRIPTION FACTOR DOMAIN-CONTAINING PROTEIN-RELATED"/>
    <property type="match status" value="1"/>
</dbReference>
<dbReference type="InterPro" id="IPR036864">
    <property type="entry name" value="Zn2-C6_fun-type_DNA-bd_sf"/>
</dbReference>
<dbReference type="Pfam" id="PF00172">
    <property type="entry name" value="Zn_clus"/>
    <property type="match status" value="1"/>
</dbReference>
<keyword evidence="1" id="KW-0539">Nucleus</keyword>
<dbReference type="PANTHER" id="PTHR38111">
    <property type="entry name" value="ZN(2)-C6 FUNGAL-TYPE DOMAIN-CONTAINING PROTEIN-RELATED"/>
    <property type="match status" value="1"/>
</dbReference>
<evidence type="ECO:0000259" key="2">
    <source>
        <dbReference type="PROSITE" id="PS50048"/>
    </source>
</evidence>
<organism evidence="3 4">
    <name type="scientific">Plectosphaerella cucumerina</name>
    <dbReference type="NCBI Taxonomy" id="40658"/>
    <lineage>
        <taxon>Eukaryota</taxon>
        <taxon>Fungi</taxon>
        <taxon>Dikarya</taxon>
        <taxon>Ascomycota</taxon>
        <taxon>Pezizomycotina</taxon>
        <taxon>Sordariomycetes</taxon>
        <taxon>Hypocreomycetidae</taxon>
        <taxon>Glomerellales</taxon>
        <taxon>Plectosphaerellaceae</taxon>
        <taxon>Plectosphaerella</taxon>
    </lineage>
</organism>
<dbReference type="SUPFAM" id="SSF57701">
    <property type="entry name" value="Zn2/Cys6 DNA-binding domain"/>
    <property type="match status" value="1"/>
</dbReference>
<evidence type="ECO:0000313" key="3">
    <source>
        <dbReference type="EMBL" id="KAH7362403.1"/>
    </source>
</evidence>
<dbReference type="PROSITE" id="PS00463">
    <property type="entry name" value="ZN2_CY6_FUNGAL_1"/>
    <property type="match status" value="1"/>
</dbReference>
<dbReference type="PROSITE" id="PS50048">
    <property type="entry name" value="ZN2_CY6_FUNGAL_2"/>
    <property type="match status" value="1"/>
</dbReference>
<evidence type="ECO:0000313" key="4">
    <source>
        <dbReference type="Proteomes" id="UP000813385"/>
    </source>
</evidence>
<sequence length="530" mass="59337">MVGVPGRSKGCHTCRRRKKGCDGQRPCCGQCQKARIECHGYERQWIFVNVTSPPIIGPGSDTSTARSTPEIALPASLSKSAYEEKYLDMFWDLYLPEGSASIQVMARYSLITWVPAVLDLRHKDPALNKALLALCLGTIGNLRNTRWMSEESLKLYAGAVSDMNLGLKSKSRRRSDALLLATRTLGLYELICGLHDENEASITWANSWQGHNLGQMGLVMQRTPEAHVDGHAHDLFVDARMNVTNALVVLRRRSALSDATWKTVPWTKILKPPTDVLYDIIGDIPSLLEDSDRLNLCCDPIERATLLRKLVEDCWNIDTDLTWWFESLSPRDELENLRSRGFTSPSTAEFAASHVMTMYWAACVTAYGVFRQVLANHSPADLFNLPDRTNPQAYCCAIIELSDMFFEKASGVFGKHTILFPLGMAYAYLLSTEVEGFTSPEMHKMQLYFQRPQCGRRVQRFMHSMLSAGPDLADEILSDSQCFRARARAWLGMVPVTPPESPESDFGQILNDCYWIPSEGCSDAGTSTPI</sequence>
<dbReference type="EMBL" id="JAGPXD010000003">
    <property type="protein sequence ID" value="KAH7362403.1"/>
    <property type="molecule type" value="Genomic_DNA"/>
</dbReference>
<dbReference type="InterPro" id="IPR053178">
    <property type="entry name" value="Osmoadaptation_assoc"/>
</dbReference>
<proteinExistence type="predicted"/>
<dbReference type="Proteomes" id="UP000813385">
    <property type="component" value="Unassembled WGS sequence"/>
</dbReference>
<dbReference type="InterPro" id="IPR001138">
    <property type="entry name" value="Zn2Cys6_DnaBD"/>
</dbReference>
<dbReference type="CDD" id="cd00067">
    <property type="entry name" value="GAL4"/>
    <property type="match status" value="1"/>
</dbReference>
<dbReference type="AlphaFoldDB" id="A0A8K0TEG0"/>
<dbReference type="GO" id="GO:0008270">
    <property type="term" value="F:zinc ion binding"/>
    <property type="evidence" value="ECO:0007669"/>
    <property type="project" value="InterPro"/>
</dbReference>
<dbReference type="SMART" id="SM00066">
    <property type="entry name" value="GAL4"/>
    <property type="match status" value="1"/>
</dbReference>